<dbReference type="EMBL" id="JAPWDO010000003">
    <property type="protein sequence ID" value="KAJ5480453.1"/>
    <property type="molecule type" value="Genomic_DNA"/>
</dbReference>
<proteinExistence type="predicted"/>
<comment type="caution">
    <text evidence="1">The sequence shown here is derived from an EMBL/GenBank/DDBJ whole genome shotgun (WGS) entry which is preliminary data.</text>
</comment>
<evidence type="ECO:0000313" key="1">
    <source>
        <dbReference type="EMBL" id="KAJ5480453.1"/>
    </source>
</evidence>
<evidence type="ECO:0000313" key="2">
    <source>
        <dbReference type="Proteomes" id="UP001147760"/>
    </source>
</evidence>
<dbReference type="Proteomes" id="UP001147760">
    <property type="component" value="Unassembled WGS sequence"/>
</dbReference>
<name>A0A9W9X100_9EURO</name>
<sequence>MPSAAHGTAISEFSRIVNDWLYEVKDTYVMHSTATSVRGSSKTKVADFSWTPYDLPAGRSRKWPTVVGEVAIWQTRASLQEAMKFWLDEPESKVQVAISITASKRKILVERWVRRPNMATSPDQWIEISREPRKDHPRISGHLDINFSDVVLRDKRPGETDFIMTPAAMDDFARYVWRAWED</sequence>
<dbReference type="AlphaFoldDB" id="A0A9W9X100"/>
<accession>A0A9W9X100</accession>
<gene>
    <name evidence="1" type="ORF">N7530_005962</name>
</gene>
<organism evidence="1 2">
    <name type="scientific">Penicillium desertorum</name>
    <dbReference type="NCBI Taxonomy" id="1303715"/>
    <lineage>
        <taxon>Eukaryota</taxon>
        <taxon>Fungi</taxon>
        <taxon>Dikarya</taxon>
        <taxon>Ascomycota</taxon>
        <taxon>Pezizomycotina</taxon>
        <taxon>Eurotiomycetes</taxon>
        <taxon>Eurotiomycetidae</taxon>
        <taxon>Eurotiales</taxon>
        <taxon>Aspergillaceae</taxon>
        <taxon>Penicillium</taxon>
    </lineage>
</organism>
<keyword evidence="2" id="KW-1185">Reference proteome</keyword>
<reference evidence="1" key="1">
    <citation type="submission" date="2022-12" db="EMBL/GenBank/DDBJ databases">
        <authorList>
            <person name="Petersen C."/>
        </authorList>
    </citation>
    <scope>NUCLEOTIDE SEQUENCE</scope>
    <source>
        <strain evidence="1">IBT 17660</strain>
    </source>
</reference>
<protein>
    <submittedName>
        <fullName evidence="1">Uncharacterized protein</fullName>
    </submittedName>
</protein>
<reference evidence="1" key="2">
    <citation type="journal article" date="2023" name="IMA Fungus">
        <title>Comparative genomic study of the Penicillium genus elucidates a diverse pangenome and 15 lateral gene transfer events.</title>
        <authorList>
            <person name="Petersen C."/>
            <person name="Sorensen T."/>
            <person name="Nielsen M.R."/>
            <person name="Sondergaard T.E."/>
            <person name="Sorensen J.L."/>
            <person name="Fitzpatrick D.A."/>
            <person name="Frisvad J.C."/>
            <person name="Nielsen K.L."/>
        </authorList>
    </citation>
    <scope>NUCLEOTIDE SEQUENCE</scope>
    <source>
        <strain evidence="1">IBT 17660</strain>
    </source>
</reference>
<dbReference type="OrthoDB" id="76567at2759"/>